<reference evidence="2 3" key="1">
    <citation type="submission" date="2019-10" db="EMBL/GenBank/DDBJ databases">
        <title>Complete genome sequence of Vibrio sp. strain THAF100, isolated from non-filtered water from the water column of tank 6 of a marine aquarium containing stony-coral fragments. Water maintained at 26 degree C.</title>
        <authorList>
            <person name="Ruckert C."/>
            <person name="Franco A."/>
            <person name="Kalinowski J."/>
            <person name="Glaeser S."/>
        </authorList>
    </citation>
    <scope>NUCLEOTIDE SEQUENCE [LARGE SCALE GENOMIC DNA]</scope>
    <source>
        <strain evidence="2 3">THAF100</strain>
    </source>
</reference>
<keyword evidence="1" id="KW-0472">Membrane</keyword>
<name>A0A5P9CK99_9VIBR</name>
<keyword evidence="1" id="KW-1133">Transmembrane helix</keyword>
<sequence length="275" mass="31469">MQNQTMSEKMIGIRNCYFLFFSIFGILQLIVFFSKSSFYPKTPILVFFIVSILYSIFILNSTIKNKTNHVIYLFNLTFSYLIFSLLVIIISPIVINAKGLYDIHIIFSSIIIFSLTIGLILGWYFLNHRDFRKIQEVIKIRENDIEVKSVNFWSELSLDKAPWLKKPLQAVKYGFVSFTVFIGGSAVGISLAIAEGLKRSDLLSSSINTHAFLFFILGVPVALASGILLYPLLSHLYRWRKLVTEIKQEYGSYTVLLNLDNKPYSELKADLAKSL</sequence>
<proteinExistence type="predicted"/>
<protein>
    <submittedName>
        <fullName evidence="2">Uncharacterized protein</fullName>
    </submittedName>
</protein>
<dbReference type="EMBL" id="CP045350">
    <property type="protein sequence ID" value="QFT26674.1"/>
    <property type="molecule type" value="Genomic_DNA"/>
</dbReference>
<feature type="transmembrane region" description="Helical" evidence="1">
    <location>
        <begin position="173"/>
        <end position="193"/>
    </location>
</feature>
<feature type="transmembrane region" description="Helical" evidence="1">
    <location>
        <begin position="12"/>
        <end position="32"/>
    </location>
</feature>
<feature type="transmembrane region" description="Helical" evidence="1">
    <location>
        <begin position="44"/>
        <end position="63"/>
    </location>
</feature>
<keyword evidence="3" id="KW-1185">Reference proteome</keyword>
<evidence type="ECO:0000313" key="3">
    <source>
        <dbReference type="Proteomes" id="UP000326936"/>
    </source>
</evidence>
<organism evidence="2 3">
    <name type="scientific">Vibrio aquimaris</name>
    <dbReference type="NCBI Taxonomy" id="2587862"/>
    <lineage>
        <taxon>Bacteria</taxon>
        <taxon>Pseudomonadati</taxon>
        <taxon>Pseudomonadota</taxon>
        <taxon>Gammaproteobacteria</taxon>
        <taxon>Vibrionales</taxon>
        <taxon>Vibrionaceae</taxon>
        <taxon>Vibrio</taxon>
    </lineage>
</organism>
<dbReference type="RefSeq" id="WP_152430780.1">
    <property type="nucleotide sequence ID" value="NZ_CBCSDK010000007.1"/>
</dbReference>
<keyword evidence="1" id="KW-0812">Transmembrane</keyword>
<gene>
    <name evidence="2" type="ORF">FIV01_09560</name>
</gene>
<dbReference type="AlphaFoldDB" id="A0A5P9CK99"/>
<evidence type="ECO:0000313" key="2">
    <source>
        <dbReference type="EMBL" id="QFT26674.1"/>
    </source>
</evidence>
<dbReference type="Proteomes" id="UP000326936">
    <property type="component" value="Chromosome"/>
</dbReference>
<evidence type="ECO:0000256" key="1">
    <source>
        <dbReference type="SAM" id="Phobius"/>
    </source>
</evidence>
<feature type="transmembrane region" description="Helical" evidence="1">
    <location>
        <begin position="213"/>
        <end position="233"/>
    </location>
</feature>
<dbReference type="OrthoDB" id="5871309at2"/>
<feature type="transmembrane region" description="Helical" evidence="1">
    <location>
        <begin position="101"/>
        <end position="126"/>
    </location>
</feature>
<feature type="transmembrane region" description="Helical" evidence="1">
    <location>
        <begin position="70"/>
        <end position="95"/>
    </location>
</feature>
<accession>A0A5P9CK99</accession>
<dbReference type="KEGG" id="vaq:FIV01_09560"/>